<dbReference type="Proteomes" id="UP000290365">
    <property type="component" value="Chromosome"/>
</dbReference>
<name>A0A4P6JM73_KTERU</name>
<keyword evidence="2" id="KW-1185">Reference proteome</keyword>
<gene>
    <name evidence="1" type="ORF">EPA93_09340</name>
</gene>
<sequence length="266" mass="29561">MSSNREQFTAARDALLTKITAFLKDDPRFLAAWLAGSFGRGEQTWVSDLDLHVVVAEAYSEALCAAPWPAGGRTTPERLALFQQFGTPAIIYEAHSNNLVGGTFTHVVYRESGQNIDWMLIPQHKAHQEHQSLLLFAKVGIPEAPEPEPLTREKAVQTASDAVGFFWMIAAGAAKGAKGDMINFHILLSWLKDSIDQVKYAHEFKVPPFRRNRLEICYTQAEQATALRKLCDEMETLMPAVVAFGGYVPAEPCIVVEKLLALFEDQ</sequence>
<dbReference type="RefSeq" id="WP_129886798.1">
    <property type="nucleotide sequence ID" value="NZ_CP035758.1"/>
</dbReference>
<accession>A0A4P6JM73</accession>
<dbReference type="SUPFAM" id="SSF81301">
    <property type="entry name" value="Nucleotidyltransferase"/>
    <property type="match status" value="1"/>
</dbReference>
<evidence type="ECO:0000313" key="1">
    <source>
        <dbReference type="EMBL" id="QBD76203.1"/>
    </source>
</evidence>
<dbReference type="OrthoDB" id="154100at2"/>
<dbReference type="KEGG" id="kbs:EPA93_09340"/>
<dbReference type="EMBL" id="CP035758">
    <property type="protein sequence ID" value="QBD76203.1"/>
    <property type="molecule type" value="Genomic_DNA"/>
</dbReference>
<proteinExistence type="predicted"/>
<dbReference type="AlphaFoldDB" id="A0A4P6JM73"/>
<dbReference type="Gene3D" id="3.30.460.10">
    <property type="entry name" value="Beta Polymerase, domain 2"/>
    <property type="match status" value="1"/>
</dbReference>
<organism evidence="1 2">
    <name type="scientific">Ktedonosporobacter rubrisoli</name>
    <dbReference type="NCBI Taxonomy" id="2509675"/>
    <lineage>
        <taxon>Bacteria</taxon>
        <taxon>Bacillati</taxon>
        <taxon>Chloroflexota</taxon>
        <taxon>Ktedonobacteria</taxon>
        <taxon>Ktedonobacterales</taxon>
        <taxon>Ktedonosporobacteraceae</taxon>
        <taxon>Ktedonosporobacter</taxon>
    </lineage>
</organism>
<reference evidence="1 2" key="1">
    <citation type="submission" date="2019-01" db="EMBL/GenBank/DDBJ databases">
        <title>Ktedonosporobacter rubrisoli SCAWS-G2.</title>
        <authorList>
            <person name="Huang Y."/>
            <person name="Yan B."/>
        </authorList>
    </citation>
    <scope>NUCLEOTIDE SEQUENCE [LARGE SCALE GENOMIC DNA]</scope>
    <source>
        <strain evidence="1 2">SCAWS-G2</strain>
    </source>
</reference>
<dbReference type="InterPro" id="IPR043519">
    <property type="entry name" value="NT_sf"/>
</dbReference>
<evidence type="ECO:0000313" key="2">
    <source>
        <dbReference type="Proteomes" id="UP000290365"/>
    </source>
</evidence>
<protein>
    <submittedName>
        <fullName evidence="1">Uncharacterized protein</fullName>
    </submittedName>
</protein>